<organism evidence="3 4">
    <name type="scientific">Brachybacterium muris UCD-AY4</name>
    <dbReference type="NCBI Taxonomy" id="1249481"/>
    <lineage>
        <taxon>Bacteria</taxon>
        <taxon>Bacillati</taxon>
        <taxon>Actinomycetota</taxon>
        <taxon>Actinomycetes</taxon>
        <taxon>Micrococcales</taxon>
        <taxon>Dermabacteraceae</taxon>
        <taxon>Brachybacterium</taxon>
    </lineage>
</organism>
<reference evidence="3 4" key="1">
    <citation type="journal article" date="2013" name="Genome Announc.">
        <title>Draft genome sequence of an Actinobacterium, Brachybacterium muris strain UCD-AY4.</title>
        <authorList>
            <person name="Lo J.R."/>
            <person name="Lang J.M."/>
            <person name="Darling A.E."/>
            <person name="Eisen J.A."/>
            <person name="Coil D.A."/>
        </authorList>
    </citation>
    <scope>NUCLEOTIDE SEQUENCE [LARGE SCALE GENOMIC DNA]</scope>
    <source>
        <strain evidence="3 4">UCD-AY4</strain>
    </source>
</reference>
<dbReference type="InterPro" id="IPR009078">
    <property type="entry name" value="Ferritin-like_SF"/>
</dbReference>
<feature type="compositionally biased region" description="Basic and acidic residues" evidence="1">
    <location>
        <begin position="102"/>
        <end position="116"/>
    </location>
</feature>
<proteinExistence type="predicted"/>
<dbReference type="Pfam" id="PF14530">
    <property type="entry name" value="DUF4439"/>
    <property type="match status" value="1"/>
</dbReference>
<evidence type="ECO:0000259" key="2">
    <source>
        <dbReference type="Pfam" id="PF14530"/>
    </source>
</evidence>
<dbReference type="InterPro" id="IPR029447">
    <property type="entry name" value="DUF4439"/>
</dbReference>
<comment type="caution">
    <text evidence="3">The sequence shown here is derived from an EMBL/GenBank/DDBJ whole genome shotgun (WGS) entry which is preliminary data.</text>
</comment>
<keyword evidence="4" id="KW-1185">Reference proteome</keyword>
<feature type="domain" description="DUF4439" evidence="2">
    <location>
        <begin position="216"/>
        <end position="339"/>
    </location>
</feature>
<feature type="compositionally biased region" description="Gly residues" evidence="1">
    <location>
        <begin position="56"/>
        <end position="69"/>
    </location>
</feature>
<dbReference type="Gene3D" id="1.20.1260.10">
    <property type="match status" value="1"/>
</dbReference>
<dbReference type="InterPro" id="IPR012347">
    <property type="entry name" value="Ferritin-like"/>
</dbReference>
<dbReference type="SUPFAM" id="SSF47240">
    <property type="entry name" value="Ferritin-like"/>
    <property type="match status" value="1"/>
</dbReference>
<dbReference type="HOGENOM" id="CLU_766552_0_0_11"/>
<dbReference type="Proteomes" id="UP000019754">
    <property type="component" value="Unassembled WGS sequence"/>
</dbReference>
<name>A0A022KYI8_9MICO</name>
<feature type="region of interest" description="Disordered" evidence="1">
    <location>
        <begin position="177"/>
        <end position="206"/>
    </location>
</feature>
<protein>
    <recommendedName>
        <fullName evidence="2">DUF4439 domain-containing protein</fullName>
    </recommendedName>
</protein>
<accession>A0A022KYI8</accession>
<evidence type="ECO:0000313" key="3">
    <source>
        <dbReference type="EMBL" id="EYT50222.1"/>
    </source>
</evidence>
<dbReference type="STRING" id="1249481.D641_0105420"/>
<feature type="region of interest" description="Disordered" evidence="1">
    <location>
        <begin position="102"/>
        <end position="128"/>
    </location>
</feature>
<feature type="region of interest" description="Disordered" evidence="1">
    <location>
        <begin position="1"/>
        <end position="26"/>
    </location>
</feature>
<dbReference type="AlphaFoldDB" id="A0A022KYI8"/>
<sequence>MLAAAGCGPVQLGQPPTYTPPPPGIDDLYRTDLLMLIDRANAAVEQLRPPASGGAPSDGGGASDAGGGDAPPVLDVRVADALAELSSSLPVQRTALLTGAQLDRESEQAEDPDPHLDPPPPPTHVPSDVAGLVGVLVELRDLCVDAARQVSGSLARPVCAIGAHTTWAALRLRAASGQGEVPAPPPAQSIEPTRPVPSQDPPSIGAESDYHAYIETAQQEEWYAAYVHEVLAASTEGSEREGHLTAMSAHRTRAESLHTIAEEDGAPTVPRQAVYALPGGTPDPGTAAQLPTMLADALLVAHVALVGAAPFERRALSIEAALTEAGVLAGLVGRLDPLPSLAPEGLPDEE</sequence>
<evidence type="ECO:0000256" key="1">
    <source>
        <dbReference type="SAM" id="MobiDB-lite"/>
    </source>
</evidence>
<gene>
    <name evidence="3" type="ORF">D641_0105420</name>
</gene>
<dbReference type="EMBL" id="AORC01000005">
    <property type="protein sequence ID" value="EYT50222.1"/>
    <property type="molecule type" value="Genomic_DNA"/>
</dbReference>
<feature type="region of interest" description="Disordered" evidence="1">
    <location>
        <begin position="47"/>
        <end position="72"/>
    </location>
</feature>
<evidence type="ECO:0000313" key="4">
    <source>
        <dbReference type="Proteomes" id="UP000019754"/>
    </source>
</evidence>